<gene>
    <name evidence="1" type="ordered locus">Mmc1_1089</name>
</gene>
<name>A0L6L4_MAGMM</name>
<evidence type="ECO:0000313" key="1">
    <source>
        <dbReference type="EMBL" id="ABK43607.1"/>
    </source>
</evidence>
<organism evidence="1 2">
    <name type="scientific">Magnetococcus marinus (strain ATCC BAA-1437 / JCM 17883 / MC-1)</name>
    <dbReference type="NCBI Taxonomy" id="156889"/>
    <lineage>
        <taxon>Bacteria</taxon>
        <taxon>Pseudomonadati</taxon>
        <taxon>Pseudomonadota</taxon>
        <taxon>Magnetococcia</taxon>
        <taxon>Magnetococcales</taxon>
        <taxon>Magnetococcaceae</taxon>
        <taxon>Magnetococcus</taxon>
    </lineage>
</organism>
<sequence length="317" mass="36439">MLYSSLKESIRKQREDLTALLGNTMYDLAKQCAKDMPDRQRLEQRLTASIPNIPYCKHLFITDARARQIIDNITREGHDPRHMARDRSTRPYMQNIVGTTDFKLSEAYISRNNNRPSLTAVQVIRDPEGMIIGFLGADYDLRELPGTQSLYKENHSWRQIKGDPAIRSGLFQQHRVESALDRRIDDVLALMTELMSENGVFHGKLHFSSSRASLWLVDDPYSYRILSFDDLIDPDVCLAYPHQPYTQRAVVPKTAIPKVFEMLKELRFADEVIYLRNASLNICNGLVALNFSCDGSHYIGWEEFLTKGLDFWFGGAE</sequence>
<dbReference type="eggNOG" id="COG0840">
    <property type="taxonomic scope" value="Bacteria"/>
</dbReference>
<dbReference type="InterPro" id="IPR029151">
    <property type="entry name" value="Sensor-like_sf"/>
</dbReference>
<reference evidence="1 2" key="2">
    <citation type="journal article" date="2012" name="Int. J. Syst. Evol. Microbiol.">
        <title>Magnetococcus marinus gen. nov., sp. nov., a marine, magnetotactic bacterium that represents a novel lineage (Magnetococcaceae fam. nov.; Magnetococcales ord. nov.) at the base of the Alphaproteobacteria.</title>
        <authorList>
            <person name="Bazylinski D.A."/>
            <person name="Williams T.J."/>
            <person name="Lefevre C.T."/>
            <person name="Berg R.J."/>
            <person name="Zhang C.L."/>
            <person name="Bowser S.S."/>
            <person name="Dean A.J."/>
            <person name="Beveridge T.J."/>
        </authorList>
    </citation>
    <scope>NUCLEOTIDE SEQUENCE [LARGE SCALE GENOMIC DNA]</scope>
    <source>
        <strain evidence="2">ATCC BAA-1437 / JCM 17883 / MC-1</strain>
    </source>
</reference>
<dbReference type="CDD" id="cd18773">
    <property type="entry name" value="PDC1_HK_sensor"/>
    <property type="match status" value="1"/>
</dbReference>
<keyword evidence="2" id="KW-1185">Reference proteome</keyword>
<dbReference type="EMBL" id="CP000471">
    <property type="protein sequence ID" value="ABK43607.1"/>
    <property type="molecule type" value="Genomic_DNA"/>
</dbReference>
<reference evidence="2" key="1">
    <citation type="journal article" date="2009" name="Appl. Environ. Microbiol.">
        <title>Complete genome sequence of the chemolithoautotrophic marine magnetotactic coccus strain MC-1.</title>
        <authorList>
            <person name="Schubbe S."/>
            <person name="Williams T.J."/>
            <person name="Xie G."/>
            <person name="Kiss H.E."/>
            <person name="Brettin T.S."/>
            <person name="Martinez D."/>
            <person name="Ross C.A."/>
            <person name="Schuler D."/>
            <person name="Cox B.L."/>
            <person name="Nealson K.H."/>
            <person name="Bazylinski D.A."/>
        </authorList>
    </citation>
    <scope>NUCLEOTIDE SEQUENCE [LARGE SCALE GENOMIC DNA]</scope>
    <source>
        <strain evidence="2">ATCC BAA-1437 / JCM 17883 / MC-1</strain>
    </source>
</reference>
<protein>
    <submittedName>
        <fullName evidence="1">Uncharacterized protein</fullName>
    </submittedName>
</protein>
<dbReference type="HOGENOM" id="CLU_882593_0_0_5"/>
<proteinExistence type="predicted"/>
<dbReference type="AlphaFoldDB" id="A0L6L4"/>
<dbReference type="Gene3D" id="3.30.450.20">
    <property type="entry name" value="PAS domain"/>
    <property type="match status" value="1"/>
</dbReference>
<dbReference type="KEGG" id="mgm:Mmc1_1089"/>
<accession>A0L6L4</accession>
<evidence type="ECO:0000313" key="2">
    <source>
        <dbReference type="Proteomes" id="UP000002586"/>
    </source>
</evidence>
<dbReference type="STRING" id="156889.Mmc1_1089"/>
<dbReference type="Proteomes" id="UP000002586">
    <property type="component" value="Chromosome"/>
</dbReference>
<dbReference type="SUPFAM" id="SSF103190">
    <property type="entry name" value="Sensory domain-like"/>
    <property type="match status" value="1"/>
</dbReference>